<dbReference type="Gene3D" id="3.20.20.80">
    <property type="entry name" value="Glycosidases"/>
    <property type="match status" value="1"/>
</dbReference>
<keyword evidence="3 7" id="KW-0326">Glycosidase</keyword>
<comment type="function">
    <text evidence="5">The physiological substrates may be short isomaltosaccharides.</text>
</comment>
<comment type="catalytic activity">
    <reaction evidence="4">
        <text>Hydrolysis of (1-&gt;6)-alpha-D-glucosidic linkages in (1-&gt;6)-alpha-D-glucans and derived oligosaccharides.</text>
        <dbReference type="EC" id="3.2.1.70"/>
    </reaction>
</comment>
<comment type="catalytic activity">
    <reaction evidence="7">
        <text>Endohydrolysis of (1-&gt;4)-alpha-D-glucosidic linkages in polysaccharides containing three or more (1-&gt;4)-alpha-linked D-glucose units.</text>
        <dbReference type="EC" id="3.2.1.1"/>
    </reaction>
</comment>
<dbReference type="FunFam" id="3.20.20.80:FF:000064">
    <property type="entry name" value="Oligo-1,6-glucosidase"/>
    <property type="match status" value="1"/>
</dbReference>
<dbReference type="AlphaFoldDB" id="A0A6A0B7K6"/>
<evidence type="ECO:0000256" key="6">
    <source>
        <dbReference type="RuleBase" id="RU003615"/>
    </source>
</evidence>
<comment type="caution">
    <text evidence="9">The sequence shown here is derived from an EMBL/GenBank/DDBJ whole genome shotgun (WGS) entry which is preliminary data.</text>
</comment>
<dbReference type="Gene3D" id="2.60.40.1180">
    <property type="entry name" value="Golgi alpha-mannosidase II"/>
    <property type="match status" value="1"/>
</dbReference>
<dbReference type="FunFam" id="3.90.400.10:FF:000002">
    <property type="entry name" value="Sucrose isomerase"/>
    <property type="match status" value="1"/>
</dbReference>
<proteinExistence type="inferred from homology"/>
<dbReference type="EMBL" id="BLLH01000001">
    <property type="protein sequence ID" value="GFH39767.1"/>
    <property type="molecule type" value="Genomic_DNA"/>
</dbReference>
<dbReference type="SMART" id="SM00642">
    <property type="entry name" value="Aamy"/>
    <property type="match status" value="1"/>
</dbReference>
<dbReference type="InterPro" id="IPR006047">
    <property type="entry name" value="GH13_cat_dom"/>
</dbReference>
<dbReference type="Pfam" id="PF00128">
    <property type="entry name" value="Alpha-amylase"/>
    <property type="match status" value="1"/>
</dbReference>
<evidence type="ECO:0000256" key="7">
    <source>
        <dbReference type="RuleBase" id="RU361134"/>
    </source>
</evidence>
<dbReference type="Gene3D" id="3.90.400.10">
    <property type="entry name" value="Oligo-1,6-glucosidase, Domain 2"/>
    <property type="match status" value="1"/>
</dbReference>
<evidence type="ECO:0000256" key="3">
    <source>
        <dbReference type="ARBA" id="ARBA00023295"/>
    </source>
</evidence>
<protein>
    <recommendedName>
        <fullName evidence="7">Alpha-amylase</fullName>
        <ecNumber evidence="7">3.2.1.1</ecNumber>
    </recommendedName>
</protein>
<evidence type="ECO:0000256" key="2">
    <source>
        <dbReference type="ARBA" id="ARBA00022801"/>
    </source>
</evidence>
<evidence type="ECO:0000313" key="10">
    <source>
        <dbReference type="Proteomes" id="UP000475928"/>
    </source>
</evidence>
<dbReference type="InterPro" id="IPR013780">
    <property type="entry name" value="Glyco_hydro_b"/>
</dbReference>
<dbReference type="PANTHER" id="PTHR10357">
    <property type="entry name" value="ALPHA-AMYLASE FAMILY MEMBER"/>
    <property type="match status" value="1"/>
</dbReference>
<dbReference type="CDD" id="cd11333">
    <property type="entry name" value="AmyAc_SI_OligoGlu_DGase"/>
    <property type="match status" value="1"/>
</dbReference>
<keyword evidence="7" id="KW-0119">Carbohydrate metabolism</keyword>
<dbReference type="Proteomes" id="UP000475928">
    <property type="component" value="Unassembled WGS sequence"/>
</dbReference>
<accession>A0A6A0B7K6</accession>
<dbReference type="RefSeq" id="WP_172354668.1">
    <property type="nucleotide sequence ID" value="NZ_BLLH01000001.1"/>
</dbReference>
<reference evidence="9 10" key="1">
    <citation type="submission" date="2020-02" db="EMBL/GenBank/DDBJ databases">
        <title>Draft genome sequence of Lactococcus sp. Hs20B0-1.</title>
        <authorList>
            <person name="Noda S."/>
            <person name="Yuki M."/>
            <person name="Ohkuma M."/>
        </authorList>
    </citation>
    <scope>NUCLEOTIDE SEQUENCE [LARGE SCALE GENOMIC DNA]</scope>
    <source>
        <strain evidence="9 10">Hs20B0-1</strain>
    </source>
</reference>
<gene>
    <name evidence="9" type="primary">agl</name>
    <name evidence="9" type="ORF">Hs20B_01650</name>
</gene>
<dbReference type="GO" id="GO:0043169">
    <property type="term" value="F:cation binding"/>
    <property type="evidence" value="ECO:0007669"/>
    <property type="project" value="InterPro"/>
</dbReference>
<dbReference type="GO" id="GO:0004556">
    <property type="term" value="F:alpha-amylase activity"/>
    <property type="evidence" value="ECO:0007669"/>
    <property type="project" value="UniProtKB-UniRule"/>
</dbReference>
<dbReference type="SUPFAM" id="SSF51011">
    <property type="entry name" value="Glycosyl hydrolase domain"/>
    <property type="match status" value="1"/>
</dbReference>
<organism evidence="9 10">
    <name type="scientific">Pseudolactococcus insecticola</name>
    <dbReference type="NCBI Taxonomy" id="2709158"/>
    <lineage>
        <taxon>Bacteria</taxon>
        <taxon>Bacillati</taxon>
        <taxon>Bacillota</taxon>
        <taxon>Bacilli</taxon>
        <taxon>Lactobacillales</taxon>
        <taxon>Streptococcaceae</taxon>
        <taxon>Pseudolactococcus</taxon>
    </lineage>
</organism>
<evidence type="ECO:0000256" key="4">
    <source>
        <dbReference type="ARBA" id="ARBA00050879"/>
    </source>
</evidence>
<evidence type="ECO:0000259" key="8">
    <source>
        <dbReference type="SMART" id="SM00642"/>
    </source>
</evidence>
<evidence type="ECO:0000256" key="1">
    <source>
        <dbReference type="ARBA" id="ARBA00008061"/>
    </source>
</evidence>
<sequence>MKSDWFKQAVGYQIYPKSFRDANADGMGDIRGIIEKLPYLKALGVDFIWVNPIYKSPQVDGGYDISDYYAVDERFGSMTDLTDLIAAAHDQGLKLIMDLVVNHTSDQHPWFIESRKSKDNPYRDYYHWQPATPDHLPNDWISFFGGSTWTIDEATGEAYFHVFAKEQPDLNWHNPKVRTAIYEMVRYWLTLGIDGFRLDAISHIEKAPWDFKLKSFEDDDPWEPFMNVSGIEAYMQEFKAIFDAFDALTVGEASGVSSKAAPDWTDAEKGYIDMIFQLEQNKRLDDGHGDVAAFKEVLIRWQEDMQARGWNALYLENHDNPRVIDSFGDGSMASAKAFAVAYMLLRGTPYIYQGQEIGMTNFDYTSISQVDATDTIYDYEQFLAKGLSEKEALSQATQNTRDNARTPMQWDATQYAGFSKHTPWLPVNPNYLKRNVASAMASDTSIFQLYQFLIRLRHKQVSISHGQIRFLFKETPAIFAYTRGNGSERSDEFIVLTNLSDKAVRLDFDSTISDFSDYICLAASQAQELSKSMILEGWDYLIYQKNQNKA</sequence>
<dbReference type="GO" id="GO:0009313">
    <property type="term" value="P:oligosaccharide catabolic process"/>
    <property type="evidence" value="ECO:0007669"/>
    <property type="project" value="TreeGrafter"/>
</dbReference>
<dbReference type="SUPFAM" id="SSF51445">
    <property type="entry name" value="(Trans)glycosidases"/>
    <property type="match status" value="1"/>
</dbReference>
<dbReference type="InterPro" id="IPR017853">
    <property type="entry name" value="GH"/>
</dbReference>
<dbReference type="EC" id="3.2.1.1" evidence="7"/>
<dbReference type="PANTHER" id="PTHR10357:SF178">
    <property type="entry name" value="OLIGO-1,6-GLUCOSIDASE 3-RELATED"/>
    <property type="match status" value="1"/>
</dbReference>
<feature type="domain" description="Glycosyl hydrolase family 13 catalytic" evidence="8">
    <location>
        <begin position="13"/>
        <end position="405"/>
    </location>
</feature>
<dbReference type="InterPro" id="IPR006046">
    <property type="entry name" value="Alpha_amylase"/>
</dbReference>
<dbReference type="GO" id="GO:0043896">
    <property type="term" value="F:glucan 1,6-alpha-glucosidase activity"/>
    <property type="evidence" value="ECO:0007669"/>
    <property type="project" value="UniProtKB-EC"/>
</dbReference>
<evidence type="ECO:0000256" key="5">
    <source>
        <dbReference type="ARBA" id="ARBA00058853"/>
    </source>
</evidence>
<evidence type="ECO:0000313" key="9">
    <source>
        <dbReference type="EMBL" id="GFH39767.1"/>
    </source>
</evidence>
<dbReference type="InterPro" id="IPR045857">
    <property type="entry name" value="O16G_dom_2"/>
</dbReference>
<dbReference type="PRINTS" id="PR00110">
    <property type="entry name" value="ALPHAAMYLASE"/>
</dbReference>
<keyword evidence="10" id="KW-1185">Reference proteome</keyword>
<keyword evidence="2 7" id="KW-0378">Hydrolase</keyword>
<name>A0A6A0B7K6_9LACT</name>
<comment type="similarity">
    <text evidence="1 6">Belongs to the glycosyl hydrolase 13 family.</text>
</comment>